<gene>
    <name evidence="2" type="ORF">DENIS_2318</name>
</gene>
<dbReference type="InterPro" id="IPR018631">
    <property type="entry name" value="AAA-ATPase-like_dom"/>
</dbReference>
<dbReference type="Pfam" id="PF09820">
    <property type="entry name" value="AAA-ATPase_like"/>
    <property type="match status" value="1"/>
</dbReference>
<keyword evidence="3" id="KW-1185">Reference proteome</keyword>
<dbReference type="RefSeq" id="WP_124328660.1">
    <property type="nucleotide sequence ID" value="NZ_BEXT01000001.1"/>
</dbReference>
<evidence type="ECO:0000313" key="2">
    <source>
        <dbReference type="EMBL" id="GBC61358.1"/>
    </source>
</evidence>
<feature type="domain" description="AAA-ATPase-like" evidence="1">
    <location>
        <begin position="5"/>
        <end position="208"/>
    </location>
</feature>
<dbReference type="OrthoDB" id="9808684at2"/>
<dbReference type="EMBL" id="BEXT01000001">
    <property type="protein sequence ID" value="GBC61358.1"/>
    <property type="molecule type" value="Genomic_DNA"/>
</dbReference>
<name>A0A401FWL1_9BACT</name>
<dbReference type="PANTHER" id="PTHR34825">
    <property type="entry name" value="CONSERVED PROTEIN, WITH A WEAK D-GALACTARATE DEHYDRATASE/ALTRONATE HYDROLASE DOMAIN"/>
    <property type="match status" value="1"/>
</dbReference>
<accession>A0A401FWL1</accession>
<evidence type="ECO:0000259" key="1">
    <source>
        <dbReference type="Pfam" id="PF09820"/>
    </source>
</evidence>
<reference evidence="3" key="1">
    <citation type="submission" date="2017-11" db="EMBL/GenBank/DDBJ databases">
        <authorList>
            <person name="Watanabe M."/>
            <person name="Kojima H."/>
        </authorList>
    </citation>
    <scope>NUCLEOTIDE SEQUENCE [LARGE SCALE GENOMIC DNA]</scope>
    <source>
        <strain evidence="3">Tokyo 01</strain>
    </source>
</reference>
<sequence>MQKLPVDLQSFEIIREEGFLYVDKTLYIHRMIEEGRYYFAARPRRFGKSLMMSTLKCLFQGRRDLFDGLWIAQNEHWDWQKYPIIQFDLNTVSHDTPEHFQQDLEISLDRIADSYEVDISHPMLKGKFHDLILALYRKTGKPVVVLIDGYDKPVTYHLGQGETALKVARTNRNILRNFLGMMKGGAVAPHIRFVFITGVSRFSRESVFSDLNNLIDITVTDRYAAMFGYTREELEHNFHAHILRLANRSNTNENAIYERLERHYGGYRFSHEPVRMYNPFSILRALCNLRFGNYWVETGATSFLVGLLRKRNYNLSAIEQVPVGELIFSVYDLARPDPEALLFQSGYLTICDTDDPLYILSYPNLEVRSSFLKHLLYSFIEDLDGTERSRFIRLSKQLLAEDFEAFVNTVNTIFAGIPYNMKIRRDENYFQTLFYLMVCASGNRTMSKMLDNQGRMDFMVRPGDKIFLMDFKCGQDPAEGLNIIEGYLGQYRAQGLPLFLISISFDLEKQQIVDHKIEPISS</sequence>
<evidence type="ECO:0000313" key="3">
    <source>
        <dbReference type="Proteomes" id="UP000288096"/>
    </source>
</evidence>
<organism evidence="2 3">
    <name type="scientific">Desulfonema ishimotonii</name>
    <dbReference type="NCBI Taxonomy" id="45657"/>
    <lineage>
        <taxon>Bacteria</taxon>
        <taxon>Pseudomonadati</taxon>
        <taxon>Thermodesulfobacteriota</taxon>
        <taxon>Desulfobacteria</taxon>
        <taxon>Desulfobacterales</taxon>
        <taxon>Desulfococcaceae</taxon>
        <taxon>Desulfonema</taxon>
    </lineage>
</organism>
<dbReference type="PANTHER" id="PTHR34825:SF1">
    <property type="entry name" value="AAA-ATPASE-LIKE DOMAIN-CONTAINING PROTEIN"/>
    <property type="match status" value="1"/>
</dbReference>
<proteinExistence type="predicted"/>
<comment type="caution">
    <text evidence="2">The sequence shown here is derived from an EMBL/GenBank/DDBJ whole genome shotgun (WGS) entry which is preliminary data.</text>
</comment>
<reference evidence="3" key="2">
    <citation type="submission" date="2019-01" db="EMBL/GenBank/DDBJ databases">
        <title>Genome sequence of Desulfonema ishimotonii strain Tokyo 01.</title>
        <authorList>
            <person name="Fukui M."/>
        </authorList>
    </citation>
    <scope>NUCLEOTIDE SEQUENCE [LARGE SCALE GENOMIC DNA]</scope>
    <source>
        <strain evidence="3">Tokyo 01</strain>
    </source>
</reference>
<dbReference type="AlphaFoldDB" id="A0A401FWL1"/>
<protein>
    <recommendedName>
        <fullName evidence="1">AAA-ATPase-like domain-containing protein</fullName>
    </recommendedName>
</protein>
<dbReference type="Proteomes" id="UP000288096">
    <property type="component" value="Unassembled WGS sequence"/>
</dbReference>